<sequence length="58" mass="6651">NVSAVLVGKNIHFFLITRDVRAGEELWFDYGPDYQHFEPGEALRSAQVKEEPLSSEEE</sequence>
<dbReference type="InterPro" id="IPR046341">
    <property type="entry name" value="SET_dom_sf"/>
</dbReference>
<dbReference type="SUPFAM" id="SSF82199">
    <property type="entry name" value="SET domain"/>
    <property type="match status" value="1"/>
</dbReference>
<evidence type="ECO:0000313" key="1">
    <source>
        <dbReference type="EMBL" id="ECK7333517.1"/>
    </source>
</evidence>
<dbReference type="AlphaFoldDB" id="A0A5Y6MFG6"/>
<feature type="non-terminal residue" evidence="1">
    <location>
        <position position="1"/>
    </location>
</feature>
<proteinExistence type="predicted"/>
<dbReference type="Gene3D" id="2.170.270.10">
    <property type="entry name" value="SET domain"/>
    <property type="match status" value="1"/>
</dbReference>
<name>A0A5Y6MFG6_SALHO</name>
<reference evidence="1" key="1">
    <citation type="submission" date="2019-08" db="EMBL/GenBank/DDBJ databases">
        <authorList>
            <person name="Ashton P.M."/>
            <person name="Dallman T."/>
            <person name="Nair S."/>
            <person name="De Pinna E."/>
            <person name="Peters T."/>
            <person name="Grant K."/>
        </authorList>
    </citation>
    <scope>NUCLEOTIDE SEQUENCE</scope>
    <source>
        <strain evidence="1">779338</strain>
    </source>
</reference>
<protein>
    <submittedName>
        <fullName evidence="1">SET domain-containing protein</fullName>
    </submittedName>
</protein>
<dbReference type="EMBL" id="AAJCYV010000090">
    <property type="protein sequence ID" value="ECK7333517.1"/>
    <property type="molecule type" value="Genomic_DNA"/>
</dbReference>
<accession>A0A5Y6MFG6</accession>
<comment type="caution">
    <text evidence="1">The sequence shown here is derived from an EMBL/GenBank/DDBJ whole genome shotgun (WGS) entry which is preliminary data.</text>
</comment>
<gene>
    <name evidence="1" type="ORF">FRN20_22800</name>
</gene>
<organism evidence="1">
    <name type="scientific">Salmonella houtenae</name>
    <dbReference type="NCBI Taxonomy" id="59205"/>
    <lineage>
        <taxon>Bacteria</taxon>
        <taxon>Pseudomonadati</taxon>
        <taxon>Pseudomonadota</taxon>
        <taxon>Gammaproteobacteria</taxon>
        <taxon>Enterobacterales</taxon>
        <taxon>Enterobacteriaceae</taxon>
        <taxon>Salmonella</taxon>
    </lineage>
</organism>